<dbReference type="KEGG" id="aamb:D1866_06200"/>
<sequence>MQVIAAPGPVSYPIIAASTKNKDIKIVFSKEGKADVILDSTVSLVKRGLRINYVTIKELLSVYPNVGKKIGVWRKGSAADVLIRALLATKGINAELVYVDDMRKILEMFKNKEIDGAVVASAFGKGITFEESLGIPGNCGAHVISNEDEFVSAYNEGIDMFKSDPEGFANAVSSTLKVDKEFVINTMKNSVLKVEKLNDDKDFAELVKKFIN</sequence>
<name>A0A650CUS5_ACIAM</name>
<dbReference type="AlphaFoldDB" id="A0A650CUS5"/>
<gene>
    <name evidence="2" type="ORF">D1866_06200</name>
    <name evidence="1" type="ORF">GFB69_08625</name>
</gene>
<evidence type="ECO:0000313" key="3">
    <source>
        <dbReference type="Proteomes" id="UP000426328"/>
    </source>
</evidence>
<dbReference type="EMBL" id="WHYS01000002">
    <property type="protein sequence ID" value="MQL55799.1"/>
    <property type="molecule type" value="Genomic_DNA"/>
</dbReference>
<dbReference type="Pfam" id="PF12916">
    <property type="entry name" value="DUF3834"/>
    <property type="match status" value="1"/>
</dbReference>
<dbReference type="Proteomes" id="UP000426328">
    <property type="component" value="Chromosome"/>
</dbReference>
<dbReference type="EMBL" id="CP045482">
    <property type="protein sequence ID" value="QGR21631.1"/>
    <property type="molecule type" value="Genomic_DNA"/>
</dbReference>
<evidence type="ECO:0000313" key="1">
    <source>
        <dbReference type="EMBL" id="MQL55799.1"/>
    </source>
</evidence>
<dbReference type="SUPFAM" id="SSF53850">
    <property type="entry name" value="Periplasmic binding protein-like II"/>
    <property type="match status" value="1"/>
</dbReference>
<proteinExistence type="predicted"/>
<dbReference type="Proteomes" id="UP000474054">
    <property type="component" value="Unassembled WGS sequence"/>
</dbReference>
<protein>
    <submittedName>
        <fullName evidence="2">DUF3834 domain-containing protein</fullName>
    </submittedName>
</protein>
<reference evidence="2 3" key="2">
    <citation type="submission" date="2019-10" db="EMBL/GenBank/DDBJ databases">
        <title>Genome Sequences from Six Type Strain Members of the Archaeal Family Sulfolobaceae: Acidianus ambivalens, Acidianus infernus, Metallosphaera prunae, Stygiolobus azoricus, Sulfolobus metallicus, and Sulfurisphaera ohwakuensis.</title>
        <authorList>
            <person name="Counts J.A."/>
            <person name="Kelly R.M."/>
        </authorList>
    </citation>
    <scope>NUCLEOTIDE SEQUENCE [LARGE SCALE GENOMIC DNA]</scope>
    <source>
        <strain evidence="2 3">LEI 10</strain>
    </source>
</reference>
<dbReference type="InterPro" id="IPR024533">
    <property type="entry name" value="DUF3834"/>
</dbReference>
<dbReference type="Gene3D" id="3.40.190.200">
    <property type="match status" value="1"/>
</dbReference>
<evidence type="ECO:0000313" key="2">
    <source>
        <dbReference type="EMBL" id="QGR21631.1"/>
    </source>
</evidence>
<dbReference type="GeneID" id="42779312"/>
<evidence type="ECO:0000313" key="4">
    <source>
        <dbReference type="Proteomes" id="UP000474054"/>
    </source>
</evidence>
<organism evidence="2 3">
    <name type="scientific">Acidianus ambivalens</name>
    <name type="common">Desulfurolobus ambivalens</name>
    <dbReference type="NCBI Taxonomy" id="2283"/>
    <lineage>
        <taxon>Archaea</taxon>
        <taxon>Thermoproteota</taxon>
        <taxon>Thermoprotei</taxon>
        <taxon>Sulfolobales</taxon>
        <taxon>Sulfolobaceae</taxon>
        <taxon>Acidianus</taxon>
    </lineage>
</organism>
<dbReference type="RefSeq" id="WP_152941944.1">
    <property type="nucleotide sequence ID" value="NZ_CP045482.1"/>
</dbReference>
<keyword evidence="3" id="KW-1185">Reference proteome</keyword>
<reference evidence="1 4" key="1">
    <citation type="submission" date="2019-10" db="EMBL/GenBank/DDBJ databases">
        <title>Comparative genomics of sulfur disproportionating microorganisms.</title>
        <authorList>
            <person name="Ward L.M."/>
            <person name="Bertran E."/>
            <person name="Johnston D."/>
        </authorList>
    </citation>
    <scope>NUCLEOTIDE SEQUENCE [LARGE SCALE GENOMIC DNA]</scope>
    <source>
        <strain evidence="1 4">DSM 3772</strain>
    </source>
</reference>
<accession>A0A650CUS5</accession>